<dbReference type="GO" id="GO:0005576">
    <property type="term" value="C:extracellular region"/>
    <property type="evidence" value="ECO:0007669"/>
    <property type="project" value="TreeGrafter"/>
</dbReference>
<protein>
    <submittedName>
        <fullName evidence="16">Glypican-6</fullName>
    </submittedName>
</protein>
<organism evidence="15 16">
    <name type="scientific">Panagrellus redivivus</name>
    <name type="common">Microworm</name>
    <dbReference type="NCBI Taxonomy" id="6233"/>
    <lineage>
        <taxon>Eukaryota</taxon>
        <taxon>Metazoa</taxon>
        <taxon>Ecdysozoa</taxon>
        <taxon>Nematoda</taxon>
        <taxon>Chromadorea</taxon>
        <taxon>Rhabditida</taxon>
        <taxon>Tylenchina</taxon>
        <taxon>Panagrolaimomorpha</taxon>
        <taxon>Panagrolaimoidea</taxon>
        <taxon>Panagrolaimidae</taxon>
        <taxon>Panagrellus</taxon>
    </lineage>
</organism>
<keyword evidence="10" id="KW-0449">Lipoprotein</keyword>
<keyword evidence="12" id="KW-0175">Coiled coil</keyword>
<feature type="signal peptide" evidence="14">
    <location>
        <begin position="1"/>
        <end position="25"/>
    </location>
</feature>
<keyword evidence="15" id="KW-1185">Reference proteome</keyword>
<dbReference type="PANTHER" id="PTHR10822">
    <property type="entry name" value="GLYPICAN"/>
    <property type="match status" value="1"/>
</dbReference>
<evidence type="ECO:0000313" key="16">
    <source>
        <dbReference type="WBParaSite" id="Pan_g10398.t1"/>
    </source>
</evidence>
<comment type="subcellular location">
    <subcellularLocation>
        <location evidence="1">Cell membrane</location>
        <topology evidence="1">Lipid-anchor</topology>
        <topology evidence="1">GPI-anchor</topology>
    </subcellularLocation>
</comment>
<feature type="chain" id="PRO_5028814806" evidence="14">
    <location>
        <begin position="26"/>
        <end position="658"/>
    </location>
</feature>
<feature type="coiled-coil region" evidence="12">
    <location>
        <begin position="342"/>
        <end position="369"/>
    </location>
</feature>
<evidence type="ECO:0000256" key="8">
    <source>
        <dbReference type="ARBA" id="ARBA00023180"/>
    </source>
</evidence>
<keyword evidence="6" id="KW-0654">Proteoglycan</keyword>
<evidence type="ECO:0000313" key="15">
    <source>
        <dbReference type="Proteomes" id="UP000492821"/>
    </source>
</evidence>
<comment type="similarity">
    <text evidence="2 11">Belongs to the glypican family.</text>
</comment>
<evidence type="ECO:0000256" key="7">
    <source>
        <dbReference type="ARBA" id="ARBA00023136"/>
    </source>
</evidence>
<dbReference type="GO" id="GO:0090263">
    <property type="term" value="P:positive regulation of canonical Wnt signaling pathway"/>
    <property type="evidence" value="ECO:0007669"/>
    <property type="project" value="TreeGrafter"/>
</dbReference>
<dbReference type="Pfam" id="PF01153">
    <property type="entry name" value="Glypican"/>
    <property type="match status" value="2"/>
</dbReference>
<dbReference type="GO" id="GO:0098552">
    <property type="term" value="C:side of membrane"/>
    <property type="evidence" value="ECO:0007669"/>
    <property type="project" value="UniProtKB-KW"/>
</dbReference>
<evidence type="ECO:0000256" key="13">
    <source>
        <dbReference type="SAM" id="MobiDB-lite"/>
    </source>
</evidence>
<evidence type="ECO:0000256" key="9">
    <source>
        <dbReference type="ARBA" id="ARBA00023207"/>
    </source>
</evidence>
<evidence type="ECO:0000256" key="11">
    <source>
        <dbReference type="RuleBase" id="RU003518"/>
    </source>
</evidence>
<dbReference type="GO" id="GO:0016477">
    <property type="term" value="P:cell migration"/>
    <property type="evidence" value="ECO:0007669"/>
    <property type="project" value="TreeGrafter"/>
</dbReference>
<name>A0A7E4ZQ37_PANRE</name>
<accession>A0A7E4ZQ37</accession>
<dbReference type="WBParaSite" id="Pan_g10398.t1">
    <property type="protein sequence ID" value="Pan_g10398.t1"/>
    <property type="gene ID" value="Pan_g10398"/>
</dbReference>
<evidence type="ECO:0000256" key="3">
    <source>
        <dbReference type="ARBA" id="ARBA00022475"/>
    </source>
</evidence>
<dbReference type="GO" id="GO:0005886">
    <property type="term" value="C:plasma membrane"/>
    <property type="evidence" value="ECO:0007669"/>
    <property type="project" value="UniProtKB-SubCell"/>
</dbReference>
<evidence type="ECO:0000256" key="1">
    <source>
        <dbReference type="ARBA" id="ARBA00004609"/>
    </source>
</evidence>
<reference evidence="15" key="1">
    <citation type="journal article" date="2013" name="Genetics">
        <title>The draft genome and transcriptome of Panagrellus redivivus are shaped by the harsh demands of a free-living lifestyle.</title>
        <authorList>
            <person name="Srinivasan J."/>
            <person name="Dillman A.R."/>
            <person name="Macchietto M.G."/>
            <person name="Heikkinen L."/>
            <person name="Lakso M."/>
            <person name="Fracchia K.M."/>
            <person name="Antoshechkin I."/>
            <person name="Mortazavi A."/>
            <person name="Wong G."/>
            <person name="Sternberg P.W."/>
        </authorList>
    </citation>
    <scope>NUCLEOTIDE SEQUENCE [LARGE SCALE GENOMIC DNA]</scope>
    <source>
        <strain evidence="15">MT8872</strain>
    </source>
</reference>
<dbReference type="InterPro" id="IPR001863">
    <property type="entry name" value="Glypican"/>
</dbReference>
<reference evidence="16" key="2">
    <citation type="submission" date="2020-10" db="UniProtKB">
        <authorList>
            <consortium name="WormBaseParasite"/>
        </authorList>
    </citation>
    <scope>IDENTIFICATION</scope>
</reference>
<keyword evidence="7" id="KW-0472">Membrane</keyword>
<evidence type="ECO:0000256" key="2">
    <source>
        <dbReference type="ARBA" id="ARBA00010260"/>
    </source>
</evidence>
<keyword evidence="8" id="KW-0325">Glycoprotein</keyword>
<keyword evidence="5 14" id="KW-0732">Signal</keyword>
<evidence type="ECO:0000256" key="12">
    <source>
        <dbReference type="SAM" id="Coils"/>
    </source>
</evidence>
<sequence length="658" mass="74503">MPPPWLRSALYSFIMAVIYLQGISAQSTCAFMTETSFDLKSVPNEPISPTNLTVCHPSKSSTCCTSDIEAQMKKAAKDEIENAVQDQIILVRRQLQHFGQLFKGHFRAALNVTRARLDRLFAKSYGPFYLQHREMFDDFFNELDTYYTSPYSHISVTDIIDRLFKRLFITMFTLMNPLKLPGTFEKECMAKQMEIIKPFGGYPSKMHKHVERAFTSWKFVGKAMDRGVAELLELLTFKISDECVSGLTKMRHCHVCSGVSPITKPCPGFCLNVLKGCFAGMAEIDPQWNNYLQGLVKNSERLGEVFNPRHVFAPVPVQISEAVMNYQEKGAIISNRVIAACFNNDNDLKQLAEENNNEIEERKESEDLSSFYGVFASLRGKRSIVNKKNDLEKAVYYSNELHLDSYESASSSQEAKNGKDSQTETSDDASETVQQFIDMLTRMKHFFRHLSSTLCTDRKIAAPRGDPICWNGQHLGRYTRRVVGDGIASQRSNPEFVFVEQTQGSRDGYINVLPAHLRPTTGNTHLSQRLTFAALSEKLDALYRGQLSKEMEDYAEEDFDGSGNFINPDDEDNYVIGSGLPPEDVDREHEAVEEAANKAHQDALDDYNDRFNGNFNEIDSNMVAAEHLPVGFVTMNSHRSCLNLAIWMVMVAFGLRFL</sequence>
<evidence type="ECO:0000256" key="10">
    <source>
        <dbReference type="ARBA" id="ARBA00023288"/>
    </source>
</evidence>
<dbReference type="AlphaFoldDB" id="A0A7E4ZQ37"/>
<evidence type="ECO:0000256" key="6">
    <source>
        <dbReference type="ARBA" id="ARBA00022974"/>
    </source>
</evidence>
<evidence type="ECO:0000256" key="5">
    <source>
        <dbReference type="ARBA" id="ARBA00022729"/>
    </source>
</evidence>
<dbReference type="Proteomes" id="UP000492821">
    <property type="component" value="Unassembled WGS sequence"/>
</dbReference>
<proteinExistence type="inferred from homology"/>
<keyword evidence="4" id="KW-0336">GPI-anchor</keyword>
<dbReference type="PANTHER" id="PTHR10822:SF29">
    <property type="entry name" value="DIVISION ABNORMALLY DELAYED PROTEIN"/>
    <property type="match status" value="1"/>
</dbReference>
<keyword evidence="3" id="KW-1003">Cell membrane</keyword>
<evidence type="ECO:0000256" key="4">
    <source>
        <dbReference type="ARBA" id="ARBA00022622"/>
    </source>
</evidence>
<evidence type="ECO:0000256" key="14">
    <source>
        <dbReference type="SAM" id="SignalP"/>
    </source>
</evidence>
<dbReference type="GO" id="GO:1905475">
    <property type="term" value="P:regulation of protein localization to membrane"/>
    <property type="evidence" value="ECO:0007669"/>
    <property type="project" value="TreeGrafter"/>
</dbReference>
<dbReference type="GO" id="GO:0009986">
    <property type="term" value="C:cell surface"/>
    <property type="evidence" value="ECO:0007669"/>
    <property type="project" value="TreeGrafter"/>
</dbReference>
<feature type="region of interest" description="Disordered" evidence="13">
    <location>
        <begin position="407"/>
        <end position="430"/>
    </location>
</feature>
<keyword evidence="9" id="KW-0357">Heparan sulfate</keyword>